<proteinExistence type="inferred from homology"/>
<keyword evidence="3 11" id="KW-0813">Transport</keyword>
<keyword evidence="4 11" id="KW-0679">Respiratory chain</keyword>
<dbReference type="AlphaFoldDB" id="A0A9P0MUS7"/>
<evidence type="ECO:0000256" key="11">
    <source>
        <dbReference type="PIRNR" id="PIRNR017834"/>
    </source>
</evidence>
<evidence type="ECO:0000256" key="5">
    <source>
        <dbReference type="ARBA" id="ARBA00022692"/>
    </source>
</evidence>
<comment type="subcellular location">
    <subcellularLocation>
        <location evidence="1">Mitochondrion inner membrane</location>
        <topology evidence="1">Single-pass membrane protein</topology>
        <orientation evidence="1">Matrix side</orientation>
    </subcellularLocation>
</comment>
<dbReference type="Pfam" id="PF06374">
    <property type="entry name" value="NDUF_C2"/>
    <property type="match status" value="1"/>
</dbReference>
<dbReference type="Proteomes" id="UP001152798">
    <property type="component" value="Chromosome 7"/>
</dbReference>
<keyword evidence="5 12" id="KW-0812">Transmembrane</keyword>
<sequence>MAVAPDPHKLLLPDPDFVPTFWTGKFFPTFMTGLGFASVCINKFALKKPLFSGIQMHIGVAAAAFGVSYMLQKWYDIRNMEKDAVYRHYIALHPDDFPMPERKKVGEIFPKFVPIR</sequence>
<evidence type="ECO:0000256" key="12">
    <source>
        <dbReference type="SAM" id="Phobius"/>
    </source>
</evidence>
<evidence type="ECO:0000256" key="6">
    <source>
        <dbReference type="ARBA" id="ARBA00022792"/>
    </source>
</evidence>
<keyword evidence="7 11" id="KW-0249">Electron transport</keyword>
<keyword evidence="6 11" id="KW-0999">Mitochondrion inner membrane</keyword>
<evidence type="ECO:0000256" key="10">
    <source>
        <dbReference type="ARBA" id="ARBA00023136"/>
    </source>
</evidence>
<evidence type="ECO:0000256" key="7">
    <source>
        <dbReference type="ARBA" id="ARBA00022982"/>
    </source>
</evidence>
<dbReference type="GO" id="GO:0005743">
    <property type="term" value="C:mitochondrial inner membrane"/>
    <property type="evidence" value="ECO:0007669"/>
    <property type="project" value="UniProtKB-SubCell"/>
</dbReference>
<dbReference type="OrthoDB" id="6329847at2759"/>
<accession>A0A9P0MUS7</accession>
<feature type="transmembrane region" description="Helical" evidence="12">
    <location>
        <begin position="53"/>
        <end position="71"/>
    </location>
</feature>
<evidence type="ECO:0000256" key="1">
    <source>
        <dbReference type="ARBA" id="ARBA00004298"/>
    </source>
</evidence>
<comment type="similarity">
    <text evidence="2 11">Belongs to the complex I NDUFC2 subunit family.</text>
</comment>
<keyword evidence="9 11" id="KW-0496">Mitochondrion</keyword>
<comment type="function">
    <text evidence="11">Accessory subunit of the mitochondrial membrane respiratory chain NADH dehydrogenase (Complex I), that is believed not to be involved in catalysis. Complex I functions in the transfer of electrons from NADH to the respiratory chain. The immediate electron acceptor for the enzyme is believed to be ubiquinone.</text>
</comment>
<dbReference type="PANTHER" id="PTHR13099">
    <property type="entry name" value="NADH-UBIQUINONE OXIDOREDUCTASE SUBUNIT B14.5B"/>
    <property type="match status" value="1"/>
</dbReference>
<reference evidence="13" key="1">
    <citation type="submission" date="2022-01" db="EMBL/GenBank/DDBJ databases">
        <authorList>
            <person name="King R."/>
        </authorList>
    </citation>
    <scope>NUCLEOTIDE SEQUENCE</scope>
</reference>
<dbReference type="PANTHER" id="PTHR13099:SF0">
    <property type="entry name" value="NADH DEHYDROGENASE [UBIQUINONE] 1 SUBUNIT C2-RELATED"/>
    <property type="match status" value="1"/>
</dbReference>
<keyword evidence="10 11" id="KW-0472">Membrane</keyword>
<evidence type="ECO:0000256" key="2">
    <source>
        <dbReference type="ARBA" id="ARBA00008674"/>
    </source>
</evidence>
<evidence type="ECO:0000256" key="4">
    <source>
        <dbReference type="ARBA" id="ARBA00022660"/>
    </source>
</evidence>
<evidence type="ECO:0000256" key="3">
    <source>
        <dbReference type="ARBA" id="ARBA00022448"/>
    </source>
</evidence>
<evidence type="ECO:0000313" key="14">
    <source>
        <dbReference type="Proteomes" id="UP001152798"/>
    </source>
</evidence>
<protein>
    <recommendedName>
        <fullName evidence="11">NADH dehydrogenase [ubiquinone] 1 subunit C2</fullName>
    </recommendedName>
</protein>
<gene>
    <name evidence="13" type="ORF">NEZAVI_LOCUS15555</name>
</gene>
<dbReference type="InterPro" id="IPR009423">
    <property type="entry name" value="NDUC2"/>
</dbReference>
<organism evidence="13 14">
    <name type="scientific">Nezara viridula</name>
    <name type="common">Southern green stink bug</name>
    <name type="synonym">Cimex viridulus</name>
    <dbReference type="NCBI Taxonomy" id="85310"/>
    <lineage>
        <taxon>Eukaryota</taxon>
        <taxon>Metazoa</taxon>
        <taxon>Ecdysozoa</taxon>
        <taxon>Arthropoda</taxon>
        <taxon>Hexapoda</taxon>
        <taxon>Insecta</taxon>
        <taxon>Pterygota</taxon>
        <taxon>Neoptera</taxon>
        <taxon>Paraneoptera</taxon>
        <taxon>Hemiptera</taxon>
        <taxon>Heteroptera</taxon>
        <taxon>Panheteroptera</taxon>
        <taxon>Pentatomomorpha</taxon>
        <taxon>Pentatomoidea</taxon>
        <taxon>Pentatomidae</taxon>
        <taxon>Pentatominae</taxon>
        <taxon>Nezara</taxon>
    </lineage>
</organism>
<evidence type="ECO:0000313" key="13">
    <source>
        <dbReference type="EMBL" id="CAH1407934.1"/>
    </source>
</evidence>
<evidence type="ECO:0000256" key="8">
    <source>
        <dbReference type="ARBA" id="ARBA00022989"/>
    </source>
</evidence>
<keyword evidence="8 12" id="KW-1133">Transmembrane helix</keyword>
<name>A0A9P0MUS7_NEZVI</name>
<dbReference type="GO" id="GO:0006120">
    <property type="term" value="P:mitochondrial electron transport, NADH to ubiquinone"/>
    <property type="evidence" value="ECO:0007669"/>
    <property type="project" value="InterPro"/>
</dbReference>
<keyword evidence="14" id="KW-1185">Reference proteome</keyword>
<feature type="transmembrane region" description="Helical" evidence="12">
    <location>
        <begin position="20"/>
        <end position="41"/>
    </location>
</feature>
<dbReference type="EMBL" id="OV725083">
    <property type="protein sequence ID" value="CAH1407934.1"/>
    <property type="molecule type" value="Genomic_DNA"/>
</dbReference>
<dbReference type="PIRSF" id="PIRSF017834">
    <property type="entry name" value="NADH-UbQ_OxRdtase_b14.5b"/>
    <property type="match status" value="1"/>
</dbReference>
<evidence type="ECO:0000256" key="9">
    <source>
        <dbReference type="ARBA" id="ARBA00023128"/>
    </source>
</evidence>